<evidence type="ECO:0000313" key="1">
    <source>
        <dbReference type="EMBL" id="MBA4466788.1"/>
    </source>
</evidence>
<proteinExistence type="predicted"/>
<dbReference type="Proteomes" id="UP000538075">
    <property type="component" value="Unassembled WGS sequence"/>
</dbReference>
<feature type="non-terminal residue" evidence="1">
    <location>
        <position position="1"/>
    </location>
</feature>
<keyword evidence="1" id="KW-0067">ATP-binding</keyword>
<comment type="caution">
    <text evidence="1">The sequence shown here is derived from an EMBL/GenBank/DDBJ whole genome shotgun (WGS) entry which is preliminary data.</text>
</comment>
<dbReference type="AlphaFoldDB" id="A0A838WJ51"/>
<dbReference type="EMBL" id="VDFG01001033">
    <property type="protein sequence ID" value="MBA4466788.1"/>
    <property type="molecule type" value="Genomic_DNA"/>
</dbReference>
<keyword evidence="1" id="KW-0547">Nucleotide-binding</keyword>
<accession>A0A838WJ51</accession>
<evidence type="ECO:0000313" key="2">
    <source>
        <dbReference type="Proteomes" id="UP000538075"/>
    </source>
</evidence>
<protein>
    <submittedName>
        <fullName evidence="1">ATP-binding protein</fullName>
    </submittedName>
</protein>
<reference evidence="1 2" key="1">
    <citation type="journal article" date="2020" name="J. Appl. Phycol.">
        <title>Morphological changes and genome evolution in Raphidiopsis raciborskii CS-506 after 23 years in culture.</title>
        <authorList>
            <person name="Willis A."/>
            <person name="Bent S.J."/>
            <person name="Jameson I.D."/>
        </authorList>
    </citation>
    <scope>NUCLEOTIDE SEQUENCE [LARGE SCALE GENOMIC DNA]</scope>
    <source>
        <strain evidence="1 2">CS-506_A</strain>
    </source>
</reference>
<dbReference type="GO" id="GO:0005524">
    <property type="term" value="F:ATP binding"/>
    <property type="evidence" value="ECO:0007669"/>
    <property type="project" value="UniProtKB-KW"/>
</dbReference>
<gene>
    <name evidence="1" type="ORF">FHK98_15610</name>
</gene>
<sequence>LDPLTQGLIQLDKYLDGLGLDTGWLVIFDRRAGLPPMGERISTEEAISPGGRTITVIRS</sequence>
<name>A0A838WJ51_9CYAN</name>
<organism evidence="1 2">
    <name type="scientific">Cylindrospermopsis raciborskii CS-506_A</name>
    <dbReference type="NCBI Taxonomy" id="2585140"/>
    <lineage>
        <taxon>Bacteria</taxon>
        <taxon>Bacillati</taxon>
        <taxon>Cyanobacteriota</taxon>
        <taxon>Cyanophyceae</taxon>
        <taxon>Nostocales</taxon>
        <taxon>Aphanizomenonaceae</taxon>
        <taxon>Cylindrospermopsis</taxon>
    </lineage>
</organism>